<evidence type="ECO:0000256" key="1">
    <source>
        <dbReference type="ARBA" id="ARBA00022741"/>
    </source>
</evidence>
<dbReference type="Proteomes" id="UP001165065">
    <property type="component" value="Unassembled WGS sequence"/>
</dbReference>
<comment type="caution">
    <text evidence="6">The sequence shown here is derived from an EMBL/GenBank/DDBJ whole genome shotgun (WGS) entry which is preliminary data.</text>
</comment>
<dbReference type="SUPFAM" id="SSF56112">
    <property type="entry name" value="Protein kinase-like (PK-like)"/>
    <property type="match status" value="1"/>
</dbReference>
<feature type="domain" description="Protein kinase" evidence="5">
    <location>
        <begin position="230"/>
        <end position="509"/>
    </location>
</feature>
<feature type="compositionally biased region" description="Low complexity" evidence="4">
    <location>
        <begin position="164"/>
        <end position="174"/>
    </location>
</feature>
<feature type="compositionally biased region" description="Low complexity" evidence="4">
    <location>
        <begin position="1"/>
        <end position="23"/>
    </location>
</feature>
<feature type="compositionally biased region" description="Basic and acidic residues" evidence="4">
    <location>
        <begin position="176"/>
        <end position="193"/>
    </location>
</feature>
<proteinExistence type="predicted"/>
<dbReference type="InterPro" id="IPR011009">
    <property type="entry name" value="Kinase-like_dom_sf"/>
</dbReference>
<dbReference type="InterPro" id="IPR051931">
    <property type="entry name" value="PAK3-like"/>
</dbReference>
<keyword evidence="2 3" id="KW-0067">ATP-binding</keyword>
<sequence length="841" mass="89934">MPRPSLSLNVSSSSPDGDAPGSVSKGGAHAHMGGVDENGAGQAGNVPLDMGLDKVGEQVCFSPVRAKGEGGEIDRGTSPKSGVVLRLKSTVEENREENTTQEEESTAVEVGSEEDGVLEGDGEGDDENEEVVSIGSDEEEEAEAEEEGEGGGASENAHPANTLPAASSLENENSSEPEKDKGTEGNIDQEGKKNNSGTEKTGGGRPTLQSATSGGIDLTLFDQRLKSRICKVGSKVGKGASASVYRGVDAVTLRLVALKEIGIAEPLKRDMLMMELRALEGQRRSLDGGGSLGEEEEGGGGVLGYYGAYVDAGRNMAYMVMEYMENGTVEDVVGMLWKEKEAGGISEELYLKWVQSLCSDLFSGLSLFHSTHRVHRDIKPANVLVSSSLTCKLSDFGLARSVEMSKDAKATSFVGTFNFMSPERLYGKEYKMESDVWSGGMTVYYARKGEYPLDGKAGFWEIVGELEELGGKVGEDCEMGPEEREFFGLCFRGEEDRPRAEELRKHRWLEGGGLGNAESEDRKLLRGTIERVKRGKVEKNLTTHDTDDAAMVIVKMRVGNGLKGTPGREEIRRLSAKLGMFEVTVIDSFDKAEKNFLSELNSYCVTTSSAMSLISGGPTDGIGGRRRRRKTFTGRGGGAVAVAAGVTGGGGGEEVKAEGVGKGGGEEFKKRASRARSEPERVMKTTAEGLDKLMAEMSALEGEMSLLMGEGSGGGEDVEMISVKEARVRHMRRRTFDGKRGGTGGVGGGRKLVQFERGEEEGGERTSPRRVNFKDKGVKINCTEEGGGVKLPDIQGTMPEEHKPLLFRAKTMGAGEETEEETEDEGGGKSLRSQSLDTGVK</sequence>
<organism evidence="6 7">
    <name type="scientific">Triparma columacea</name>
    <dbReference type="NCBI Taxonomy" id="722753"/>
    <lineage>
        <taxon>Eukaryota</taxon>
        <taxon>Sar</taxon>
        <taxon>Stramenopiles</taxon>
        <taxon>Ochrophyta</taxon>
        <taxon>Bolidophyceae</taxon>
        <taxon>Parmales</taxon>
        <taxon>Triparmaceae</taxon>
        <taxon>Triparma</taxon>
    </lineage>
</organism>
<dbReference type="GO" id="GO:0005524">
    <property type="term" value="F:ATP binding"/>
    <property type="evidence" value="ECO:0007669"/>
    <property type="project" value="UniProtKB-UniRule"/>
</dbReference>
<gene>
    <name evidence="6" type="ORF">TrCOL_g8046</name>
</gene>
<dbReference type="PANTHER" id="PTHR45832">
    <property type="entry name" value="SERINE/THREONINE-PROTEIN KINASE SAMKA-RELATED-RELATED"/>
    <property type="match status" value="1"/>
</dbReference>
<dbReference type="PROSITE" id="PS00107">
    <property type="entry name" value="PROTEIN_KINASE_ATP"/>
    <property type="match status" value="1"/>
</dbReference>
<feature type="compositionally biased region" description="Acidic residues" evidence="4">
    <location>
        <begin position="816"/>
        <end position="825"/>
    </location>
</feature>
<feature type="compositionally biased region" description="Acidic residues" evidence="4">
    <location>
        <begin position="99"/>
        <end position="149"/>
    </location>
</feature>
<dbReference type="AlphaFoldDB" id="A0A9W7GP18"/>
<evidence type="ECO:0000259" key="5">
    <source>
        <dbReference type="PROSITE" id="PS50011"/>
    </source>
</evidence>
<dbReference type="PROSITE" id="PS50011">
    <property type="entry name" value="PROTEIN_KINASE_DOM"/>
    <property type="match status" value="1"/>
</dbReference>
<evidence type="ECO:0000313" key="7">
    <source>
        <dbReference type="Proteomes" id="UP001165065"/>
    </source>
</evidence>
<reference evidence="7" key="1">
    <citation type="journal article" date="2023" name="Commun. Biol.">
        <title>Genome analysis of Parmales, the sister group of diatoms, reveals the evolutionary specialization of diatoms from phago-mixotrophs to photoautotrophs.</title>
        <authorList>
            <person name="Ban H."/>
            <person name="Sato S."/>
            <person name="Yoshikawa S."/>
            <person name="Yamada K."/>
            <person name="Nakamura Y."/>
            <person name="Ichinomiya M."/>
            <person name="Sato N."/>
            <person name="Blanc-Mathieu R."/>
            <person name="Endo H."/>
            <person name="Kuwata A."/>
            <person name="Ogata H."/>
        </authorList>
    </citation>
    <scope>NUCLEOTIDE SEQUENCE [LARGE SCALE GENOMIC DNA]</scope>
</reference>
<protein>
    <recommendedName>
        <fullName evidence="5">Protein kinase domain-containing protein</fullName>
    </recommendedName>
</protein>
<dbReference type="Pfam" id="PF00069">
    <property type="entry name" value="Pkinase"/>
    <property type="match status" value="1"/>
</dbReference>
<feature type="compositionally biased region" description="Basic and acidic residues" evidence="4">
    <location>
        <begin position="89"/>
        <end position="98"/>
    </location>
</feature>
<dbReference type="EMBL" id="BRYA01000438">
    <property type="protein sequence ID" value="GMI48815.1"/>
    <property type="molecule type" value="Genomic_DNA"/>
</dbReference>
<dbReference type="GO" id="GO:0004672">
    <property type="term" value="F:protein kinase activity"/>
    <property type="evidence" value="ECO:0007669"/>
    <property type="project" value="InterPro"/>
</dbReference>
<evidence type="ECO:0000313" key="6">
    <source>
        <dbReference type="EMBL" id="GMI48815.1"/>
    </source>
</evidence>
<evidence type="ECO:0000256" key="2">
    <source>
        <dbReference type="ARBA" id="ARBA00022840"/>
    </source>
</evidence>
<feature type="region of interest" description="Disordered" evidence="4">
    <location>
        <begin position="1"/>
        <end position="50"/>
    </location>
</feature>
<dbReference type="OrthoDB" id="10252354at2759"/>
<accession>A0A9W7GP18</accession>
<dbReference type="SMART" id="SM00220">
    <property type="entry name" value="S_TKc"/>
    <property type="match status" value="1"/>
</dbReference>
<feature type="compositionally biased region" description="Polar residues" evidence="4">
    <location>
        <begin position="831"/>
        <end position="841"/>
    </location>
</feature>
<feature type="region of interest" description="Disordered" evidence="4">
    <location>
        <begin position="651"/>
        <end position="681"/>
    </location>
</feature>
<dbReference type="Gene3D" id="1.10.510.10">
    <property type="entry name" value="Transferase(Phosphotransferase) domain 1"/>
    <property type="match status" value="1"/>
</dbReference>
<keyword evidence="1 3" id="KW-0547">Nucleotide-binding</keyword>
<keyword evidence="7" id="KW-1185">Reference proteome</keyword>
<feature type="region of interest" description="Disordered" evidence="4">
    <location>
        <begin position="756"/>
        <end position="841"/>
    </location>
</feature>
<feature type="compositionally biased region" description="Basic and acidic residues" evidence="4">
    <location>
        <begin position="653"/>
        <end position="681"/>
    </location>
</feature>
<feature type="compositionally biased region" description="Basic and acidic residues" evidence="4">
    <location>
        <begin position="763"/>
        <end position="778"/>
    </location>
</feature>
<feature type="binding site" evidence="3">
    <location>
        <position position="259"/>
    </location>
    <ligand>
        <name>ATP</name>
        <dbReference type="ChEBI" id="CHEBI:30616"/>
    </ligand>
</feature>
<dbReference type="InterPro" id="IPR017441">
    <property type="entry name" value="Protein_kinase_ATP_BS"/>
</dbReference>
<evidence type="ECO:0000256" key="3">
    <source>
        <dbReference type="PROSITE-ProRule" id="PRU10141"/>
    </source>
</evidence>
<evidence type="ECO:0000256" key="4">
    <source>
        <dbReference type="SAM" id="MobiDB-lite"/>
    </source>
</evidence>
<dbReference type="PANTHER" id="PTHR45832:SF6">
    <property type="entry name" value="PROTEIN KINASE DOMAIN-CONTAINING PROTEIN"/>
    <property type="match status" value="1"/>
</dbReference>
<dbReference type="InterPro" id="IPR000719">
    <property type="entry name" value="Prot_kinase_dom"/>
</dbReference>
<feature type="region of interest" description="Disordered" evidence="4">
    <location>
        <begin position="65"/>
        <end position="213"/>
    </location>
</feature>
<feature type="compositionally biased region" description="Basic and acidic residues" evidence="4">
    <location>
        <begin position="66"/>
        <end position="77"/>
    </location>
</feature>
<name>A0A9W7GP18_9STRA</name>